<comment type="caution">
    <text evidence="1">The sequence shown here is derived from an EMBL/GenBank/DDBJ whole genome shotgun (WGS) entry which is preliminary data.</text>
</comment>
<gene>
    <name evidence="1" type="ORF">I553_8351</name>
</gene>
<reference evidence="1" key="1">
    <citation type="submission" date="2014-01" db="EMBL/GenBank/DDBJ databases">
        <authorList>
            <person name="Brown-Elliot B."/>
            <person name="Wallace R."/>
            <person name="Lenaerts A."/>
            <person name="Ordway D."/>
            <person name="DeGroote M.A."/>
            <person name="Parker T."/>
            <person name="Sizemore C."/>
            <person name="Tallon L.J."/>
            <person name="Sadzewicz L.K."/>
            <person name="Sengamalay N."/>
            <person name="Fraser C.M."/>
            <person name="Hine E."/>
            <person name="Shefchek K.A."/>
            <person name="Das S.P."/>
            <person name="Tettelin H."/>
        </authorList>
    </citation>
    <scope>NUCLEOTIDE SEQUENCE [LARGE SCALE GENOMIC DNA]</scope>
    <source>
        <strain evidence="1">4042</strain>
    </source>
</reference>
<protein>
    <submittedName>
        <fullName evidence="1">Uncharacterized protein</fullName>
    </submittedName>
</protein>
<sequence>MPGWVALAVGDAAQAPGEVLEEEFQLVGKVVARIWIHVTTSRLDDVLRRQSNPLRQPLE</sequence>
<organism evidence="1">
    <name type="scientific">Mycobacterium xenopi 4042</name>
    <dbReference type="NCBI Taxonomy" id="1299334"/>
    <lineage>
        <taxon>Bacteria</taxon>
        <taxon>Bacillati</taxon>
        <taxon>Actinomycetota</taxon>
        <taxon>Actinomycetes</taxon>
        <taxon>Mycobacteriales</taxon>
        <taxon>Mycobacteriaceae</taxon>
        <taxon>Mycobacterium</taxon>
    </lineage>
</organism>
<dbReference type="AlphaFoldDB" id="X8BIS6"/>
<proteinExistence type="predicted"/>
<evidence type="ECO:0000313" key="1">
    <source>
        <dbReference type="EMBL" id="EUA44017.1"/>
    </source>
</evidence>
<accession>X8BIS6</accession>
<dbReference type="EMBL" id="JAOB01000040">
    <property type="protein sequence ID" value="EUA44017.1"/>
    <property type="molecule type" value="Genomic_DNA"/>
</dbReference>
<name>X8BIS6_MYCXE</name>